<dbReference type="PANTHER" id="PTHR15967">
    <property type="entry name" value="E2F-ASSOCIATED PHOSPHOPROTEIN"/>
    <property type="match status" value="1"/>
</dbReference>
<proteinExistence type="predicted"/>
<name>A0A176VFX3_MARPO</name>
<dbReference type="GO" id="GO:0005634">
    <property type="term" value="C:nucleus"/>
    <property type="evidence" value="ECO:0007669"/>
    <property type="project" value="TreeGrafter"/>
</dbReference>
<dbReference type="InterPro" id="IPR019370">
    <property type="entry name" value="E2F-assoc_phosphoprotein"/>
</dbReference>
<dbReference type="Pfam" id="PF10238">
    <property type="entry name" value="Eapp_C"/>
    <property type="match status" value="1"/>
</dbReference>
<dbReference type="EMBL" id="LVLJ01003787">
    <property type="protein sequence ID" value="OAE19760.1"/>
    <property type="molecule type" value="Genomic_DNA"/>
</dbReference>
<accession>A0A176VFX3</accession>
<gene>
    <name evidence="2" type="ORF">AXG93_2958s1360</name>
</gene>
<reference evidence="2" key="1">
    <citation type="submission" date="2016-03" db="EMBL/GenBank/DDBJ databases">
        <title>Mechanisms controlling the formation of the plant cell surface in tip-growing cells are functionally conserved among land plants.</title>
        <authorList>
            <person name="Honkanen S."/>
            <person name="Jones V.A."/>
            <person name="Morieri G."/>
            <person name="Champion C."/>
            <person name="Hetherington A.J."/>
            <person name="Kelly S."/>
            <person name="Saint-Marcoux D."/>
            <person name="Proust H."/>
            <person name="Prescott H."/>
            <person name="Dolan L."/>
        </authorList>
    </citation>
    <scope>NUCLEOTIDE SEQUENCE [LARGE SCALE GENOMIC DNA]</scope>
    <source>
        <tissue evidence="2">Whole gametophyte</tissue>
    </source>
</reference>
<evidence type="ECO:0000313" key="2">
    <source>
        <dbReference type="EMBL" id="OAE19760.1"/>
    </source>
</evidence>
<dbReference type="PANTHER" id="PTHR15967:SF0">
    <property type="entry name" value="E2F-ASSOCIATED PHOSPHOPROTEIN"/>
    <property type="match status" value="1"/>
</dbReference>
<sequence length="151" mass="17346">MTTSAETDAAATVLEDLLIDDTEEALKAVGSTDYYDETLDDEDEEWAIKQRQGRRHEKYVHQYRAMFVQNCRIVENERLRLPAHRAAKKTRKSKKKSSANETTPPNVPEVHLNASEDEVYKPVRCSVCDTEVALMDNDEVYHFHNVVPSYS</sequence>
<comment type="caution">
    <text evidence="2">The sequence shown here is derived from an EMBL/GenBank/DDBJ whole genome shotgun (WGS) entry which is preliminary data.</text>
</comment>
<feature type="region of interest" description="Disordered" evidence="1">
    <location>
        <begin position="82"/>
        <end position="114"/>
    </location>
</feature>
<protein>
    <recommendedName>
        <fullName evidence="4">E2F-associated phosphoprotein</fullName>
    </recommendedName>
</protein>
<feature type="compositionally biased region" description="Basic residues" evidence="1">
    <location>
        <begin position="82"/>
        <end position="97"/>
    </location>
</feature>
<evidence type="ECO:0000313" key="3">
    <source>
        <dbReference type="Proteomes" id="UP000077202"/>
    </source>
</evidence>
<dbReference type="Proteomes" id="UP000077202">
    <property type="component" value="Unassembled WGS sequence"/>
</dbReference>
<organism evidence="2 3">
    <name type="scientific">Marchantia polymorpha subsp. ruderalis</name>
    <dbReference type="NCBI Taxonomy" id="1480154"/>
    <lineage>
        <taxon>Eukaryota</taxon>
        <taxon>Viridiplantae</taxon>
        <taxon>Streptophyta</taxon>
        <taxon>Embryophyta</taxon>
        <taxon>Marchantiophyta</taxon>
        <taxon>Marchantiopsida</taxon>
        <taxon>Marchantiidae</taxon>
        <taxon>Marchantiales</taxon>
        <taxon>Marchantiaceae</taxon>
        <taxon>Marchantia</taxon>
    </lineage>
</organism>
<keyword evidence="3" id="KW-1185">Reference proteome</keyword>
<evidence type="ECO:0008006" key="4">
    <source>
        <dbReference type="Google" id="ProtNLM"/>
    </source>
</evidence>
<evidence type="ECO:0000256" key="1">
    <source>
        <dbReference type="SAM" id="MobiDB-lite"/>
    </source>
</evidence>
<dbReference type="AlphaFoldDB" id="A0A176VFX3"/>